<keyword evidence="3" id="KW-1185">Reference proteome</keyword>
<dbReference type="RefSeq" id="WP_156277687.1">
    <property type="nucleotide sequence ID" value="NZ_BAABGI010000001.1"/>
</dbReference>
<sequence length="71" mass="8165">MKTMPQQVKLAERLDLDIRINPISLLFKLCMIAAIALFINFLTSRNYTSKKFEVEEVKISQPARLSPPVPF</sequence>
<proteinExistence type="predicted"/>
<evidence type="ECO:0000256" key="1">
    <source>
        <dbReference type="SAM" id="Phobius"/>
    </source>
</evidence>
<organism evidence="2 3">
    <name type="scientific">Christiangramia aestuarii</name>
    <dbReference type="NCBI Taxonomy" id="1028746"/>
    <lineage>
        <taxon>Bacteria</taxon>
        <taxon>Pseudomonadati</taxon>
        <taxon>Bacteroidota</taxon>
        <taxon>Flavobacteriia</taxon>
        <taxon>Flavobacteriales</taxon>
        <taxon>Flavobacteriaceae</taxon>
        <taxon>Christiangramia</taxon>
    </lineage>
</organism>
<feature type="transmembrane region" description="Helical" evidence="1">
    <location>
        <begin position="20"/>
        <end position="42"/>
    </location>
</feature>
<name>A0A7K1LSJ6_9FLAO</name>
<dbReference type="Proteomes" id="UP000460416">
    <property type="component" value="Unassembled WGS sequence"/>
</dbReference>
<keyword evidence="1" id="KW-0812">Transmembrane</keyword>
<dbReference type="EMBL" id="VJVW01000006">
    <property type="protein sequence ID" value="MUP43726.1"/>
    <property type="molecule type" value="Genomic_DNA"/>
</dbReference>
<comment type="caution">
    <text evidence="2">The sequence shown here is derived from an EMBL/GenBank/DDBJ whole genome shotgun (WGS) entry which is preliminary data.</text>
</comment>
<evidence type="ECO:0000313" key="3">
    <source>
        <dbReference type="Proteomes" id="UP000460416"/>
    </source>
</evidence>
<evidence type="ECO:0000313" key="2">
    <source>
        <dbReference type="EMBL" id="MUP43726.1"/>
    </source>
</evidence>
<accession>A0A7K1LSJ6</accession>
<gene>
    <name evidence="2" type="ORF">FLP08_14180</name>
</gene>
<protein>
    <submittedName>
        <fullName evidence="2">Uncharacterized protein</fullName>
    </submittedName>
</protein>
<dbReference type="AlphaFoldDB" id="A0A7K1LSJ6"/>
<reference evidence="2 3" key="1">
    <citation type="submission" date="2019-07" db="EMBL/GenBank/DDBJ databases">
        <title>Gramella aestuarii sp. nov., isolated from a tidal flat, and emended description of Gramella echinicola.</title>
        <authorList>
            <person name="Liu L."/>
        </authorList>
    </citation>
    <scope>NUCLEOTIDE SEQUENCE [LARGE SCALE GENOMIC DNA]</scope>
    <source>
        <strain evidence="2 3">BS12</strain>
    </source>
</reference>
<keyword evidence="1" id="KW-1133">Transmembrane helix</keyword>
<keyword evidence="1" id="KW-0472">Membrane</keyword>